<dbReference type="InterPro" id="IPR036188">
    <property type="entry name" value="FAD/NAD-bd_sf"/>
</dbReference>
<evidence type="ECO:0000313" key="5">
    <source>
        <dbReference type="Proteomes" id="UP000070529"/>
    </source>
</evidence>
<dbReference type="SUPFAM" id="SSF51905">
    <property type="entry name" value="FAD/NAD(P)-binding domain"/>
    <property type="match status" value="1"/>
</dbReference>
<dbReference type="PANTHER" id="PTHR13847">
    <property type="entry name" value="SARCOSINE DEHYDROGENASE-RELATED"/>
    <property type="match status" value="1"/>
</dbReference>
<dbReference type="STRING" id="294935.ATN88_01960"/>
<comment type="caution">
    <text evidence="4">The sequence shown here is derived from an EMBL/GenBank/DDBJ whole genome shotgun (WGS) entry which is preliminary data.</text>
</comment>
<dbReference type="GO" id="GO:0005737">
    <property type="term" value="C:cytoplasm"/>
    <property type="evidence" value="ECO:0007669"/>
    <property type="project" value="TreeGrafter"/>
</dbReference>
<dbReference type="EMBL" id="LNTY01000034">
    <property type="protein sequence ID" value="KXF81501.1"/>
    <property type="molecule type" value="Genomic_DNA"/>
</dbReference>
<accession>A0A135I7S3</accession>
<feature type="region of interest" description="Disordered" evidence="2">
    <location>
        <begin position="1"/>
        <end position="33"/>
    </location>
</feature>
<dbReference type="InterPro" id="IPR006076">
    <property type="entry name" value="FAD-dep_OxRdtase"/>
</dbReference>
<name>A0A135I7S3_9GAMM</name>
<dbReference type="GO" id="GO:0016491">
    <property type="term" value="F:oxidoreductase activity"/>
    <property type="evidence" value="ECO:0007669"/>
    <property type="project" value="UniProtKB-KW"/>
</dbReference>
<dbReference type="Pfam" id="PF01266">
    <property type="entry name" value="DAO"/>
    <property type="match status" value="1"/>
</dbReference>
<dbReference type="AlphaFoldDB" id="A0A135I7S3"/>
<dbReference type="Gene3D" id="3.50.50.60">
    <property type="entry name" value="FAD/NAD(P)-binding domain"/>
    <property type="match status" value="1"/>
</dbReference>
<feature type="compositionally biased region" description="Low complexity" evidence="2">
    <location>
        <begin position="22"/>
        <end position="33"/>
    </location>
</feature>
<dbReference type="Gene3D" id="3.30.9.10">
    <property type="entry name" value="D-Amino Acid Oxidase, subunit A, domain 2"/>
    <property type="match status" value="1"/>
</dbReference>
<evidence type="ECO:0000259" key="3">
    <source>
        <dbReference type="Pfam" id="PF01266"/>
    </source>
</evidence>
<protein>
    <submittedName>
        <fullName evidence="4">Gamma-glutamylputrescine oxidoreductase</fullName>
    </submittedName>
</protein>
<keyword evidence="5" id="KW-1185">Reference proteome</keyword>
<feature type="compositionally biased region" description="Polar residues" evidence="2">
    <location>
        <begin position="1"/>
        <end position="21"/>
    </location>
</feature>
<keyword evidence="1" id="KW-0560">Oxidoreductase</keyword>
<reference evidence="4 5" key="1">
    <citation type="submission" date="2015-11" db="EMBL/GenBank/DDBJ databases">
        <title>Genomic Taxonomy of the Vibrionaceae.</title>
        <authorList>
            <person name="Gomez-Gil B."/>
            <person name="Enciso-Ibarra J."/>
        </authorList>
    </citation>
    <scope>NUCLEOTIDE SEQUENCE [LARGE SCALE GENOMIC DNA]</scope>
    <source>
        <strain evidence="4 5">CAIM 912</strain>
    </source>
</reference>
<organism evidence="4 5">
    <name type="scientific">Enterovibrio coralii</name>
    <dbReference type="NCBI Taxonomy" id="294935"/>
    <lineage>
        <taxon>Bacteria</taxon>
        <taxon>Pseudomonadati</taxon>
        <taxon>Pseudomonadota</taxon>
        <taxon>Gammaproteobacteria</taxon>
        <taxon>Vibrionales</taxon>
        <taxon>Vibrionaceae</taxon>
        <taxon>Enterovibrio</taxon>
    </lineage>
</organism>
<evidence type="ECO:0000256" key="1">
    <source>
        <dbReference type="ARBA" id="ARBA00023002"/>
    </source>
</evidence>
<dbReference type="Proteomes" id="UP000070529">
    <property type="component" value="Unassembled WGS sequence"/>
</dbReference>
<dbReference type="PANTHER" id="PTHR13847:SF275">
    <property type="entry name" value="GAMMA-GLUTAMYLPUTRESCINE OXIDOREDUCTASE"/>
    <property type="match status" value="1"/>
</dbReference>
<evidence type="ECO:0000256" key="2">
    <source>
        <dbReference type="SAM" id="MobiDB-lite"/>
    </source>
</evidence>
<gene>
    <name evidence="4" type="ORF">ATN88_01960</name>
</gene>
<dbReference type="RefSeq" id="WP_067416583.1">
    <property type="nucleotide sequence ID" value="NZ_LNTY01000034.1"/>
</dbReference>
<dbReference type="OrthoDB" id="311718at2"/>
<evidence type="ECO:0000313" key="4">
    <source>
        <dbReference type="EMBL" id="KXF81501.1"/>
    </source>
</evidence>
<sequence>MLEQTESIALQQPRQATQSDHAPSYYAASANPSPARETLKEDITTDVCIIGAGYTGLSSALHLLEAGFNVVVLEAAKVGWGASGRNGGQIVNSYSRDIDVIEKTVGKDKVALFGEMAFEGGKIIRERVEKYNIQCDLKDGGIFAALNDKQIKELEHQKALWERYGNDQLELLSASDIRGMVDTESYVGGLLDKSGGHIHPLNLALGEAAAVESLGGKIYEHSAAVSIQRGEPAVVQTAEGSVTAAFLIVAGNAYLGGLMPELQAKSMPCGTQVVTTEPLSEDLAASLLPQDYCVEDCNYLLDYFRLSGDKRLIYGGGVVYGARDPENIEAIIRPKMLKTFPQLANVKIDYCWTGNFLMTLSRLPQVGRIGSNIYYSQGCSGHGVTYTHLAGRLMSEVLRGQAERFDAFASLPHLPFPGGHMFSVPFSALGAWYYTVRDKLGI</sequence>
<feature type="domain" description="FAD dependent oxidoreductase" evidence="3">
    <location>
        <begin position="46"/>
        <end position="396"/>
    </location>
</feature>
<proteinExistence type="predicted"/>